<organism evidence="1 2">
    <name type="scientific">Trifolium pratense</name>
    <name type="common">Red clover</name>
    <dbReference type="NCBI Taxonomy" id="57577"/>
    <lineage>
        <taxon>Eukaryota</taxon>
        <taxon>Viridiplantae</taxon>
        <taxon>Streptophyta</taxon>
        <taxon>Embryophyta</taxon>
        <taxon>Tracheophyta</taxon>
        <taxon>Spermatophyta</taxon>
        <taxon>Magnoliopsida</taxon>
        <taxon>eudicotyledons</taxon>
        <taxon>Gunneridae</taxon>
        <taxon>Pentapetalae</taxon>
        <taxon>rosids</taxon>
        <taxon>fabids</taxon>
        <taxon>Fabales</taxon>
        <taxon>Fabaceae</taxon>
        <taxon>Papilionoideae</taxon>
        <taxon>50 kb inversion clade</taxon>
        <taxon>NPAAA clade</taxon>
        <taxon>Hologalegina</taxon>
        <taxon>IRL clade</taxon>
        <taxon>Trifolieae</taxon>
        <taxon>Trifolium</taxon>
    </lineage>
</organism>
<accession>A0ACB0IWP1</accession>
<proteinExistence type="predicted"/>
<protein>
    <submittedName>
        <fullName evidence="1">Uncharacterized protein</fullName>
    </submittedName>
</protein>
<comment type="caution">
    <text evidence="1">The sequence shown here is derived from an EMBL/GenBank/DDBJ whole genome shotgun (WGS) entry which is preliminary data.</text>
</comment>
<evidence type="ECO:0000313" key="1">
    <source>
        <dbReference type="EMBL" id="CAJ2637008.1"/>
    </source>
</evidence>
<keyword evidence="2" id="KW-1185">Reference proteome</keyword>
<name>A0ACB0IWP1_TRIPR</name>
<reference evidence="1" key="1">
    <citation type="submission" date="2023-10" db="EMBL/GenBank/DDBJ databases">
        <authorList>
            <person name="Rodriguez Cubillos JULIANA M."/>
            <person name="De Vega J."/>
        </authorList>
    </citation>
    <scope>NUCLEOTIDE SEQUENCE</scope>
</reference>
<dbReference type="Proteomes" id="UP001177021">
    <property type="component" value="Unassembled WGS sequence"/>
</dbReference>
<sequence>MIPIADNTNPLPLMEGEGNSLKVSFMSHIAEDINDSPTFSDGVPKEGLQIEDVLTVLLSIREKVKFASENPGTPPFSDDILLRYAGGFKVRKTWKEEHDLVLLRTVLNCTINPNENEALVRYALDKYKYLSLAPQHPKIGGPGLVGSCEFPDGYVEEWLRPGEENLVQRFDPSSPHYTIGFFIASLLSDLKIPDSYLRYG</sequence>
<gene>
    <name evidence="1" type="ORF">MILVUS5_LOCUS7417</name>
</gene>
<dbReference type="EMBL" id="CASHSV030000013">
    <property type="protein sequence ID" value="CAJ2637008.1"/>
    <property type="molecule type" value="Genomic_DNA"/>
</dbReference>
<evidence type="ECO:0000313" key="2">
    <source>
        <dbReference type="Proteomes" id="UP001177021"/>
    </source>
</evidence>